<keyword evidence="4 6" id="KW-0040">ANK repeat</keyword>
<protein>
    <recommendedName>
        <fullName evidence="1">asparaginase</fullName>
        <ecNumber evidence="1">3.5.1.1</ecNumber>
    </recommendedName>
</protein>
<dbReference type="NCBIfam" id="TIGR00519">
    <property type="entry name" value="asnASE_I"/>
    <property type="match status" value="1"/>
</dbReference>
<dbReference type="OrthoDB" id="542841at2759"/>
<dbReference type="Gene3D" id="3.40.50.40">
    <property type="match status" value="1"/>
</dbReference>
<evidence type="ECO:0000256" key="2">
    <source>
        <dbReference type="ARBA" id="ARBA00022737"/>
    </source>
</evidence>
<evidence type="ECO:0000256" key="7">
    <source>
        <dbReference type="PROSITE-ProRule" id="PRU10100"/>
    </source>
</evidence>
<dbReference type="PIRSF" id="PIRSF500176">
    <property type="entry name" value="L_ASNase"/>
    <property type="match status" value="1"/>
</dbReference>
<evidence type="ECO:0000259" key="9">
    <source>
        <dbReference type="Pfam" id="PF17763"/>
    </source>
</evidence>
<evidence type="ECO:0000256" key="1">
    <source>
        <dbReference type="ARBA" id="ARBA00012920"/>
    </source>
</evidence>
<keyword evidence="3" id="KW-0378">Hydrolase</keyword>
<dbReference type="GO" id="GO:0009066">
    <property type="term" value="P:aspartate family amino acid metabolic process"/>
    <property type="evidence" value="ECO:0007669"/>
    <property type="project" value="UniProtKB-ARBA"/>
</dbReference>
<dbReference type="PROSITE" id="PS50297">
    <property type="entry name" value="ANK_REP_REGION"/>
    <property type="match status" value="1"/>
</dbReference>
<dbReference type="Gene3D" id="1.25.40.20">
    <property type="entry name" value="Ankyrin repeat-containing domain"/>
    <property type="match status" value="1"/>
</dbReference>
<evidence type="ECO:0000313" key="10">
    <source>
        <dbReference type="EMBL" id="PJF20031.1"/>
    </source>
</evidence>
<dbReference type="SUPFAM" id="SSF48403">
    <property type="entry name" value="Ankyrin repeat"/>
    <property type="match status" value="1"/>
</dbReference>
<dbReference type="SFLD" id="SFLDS00057">
    <property type="entry name" value="Glutaminase/Asparaginase"/>
    <property type="match status" value="1"/>
</dbReference>
<dbReference type="CDD" id="cd08963">
    <property type="entry name" value="L-asparaginase_I"/>
    <property type="match status" value="1"/>
</dbReference>
<dbReference type="InterPro" id="IPR027474">
    <property type="entry name" value="L-asparaginase_N"/>
</dbReference>
<feature type="domain" description="Asparaginase/glutaminase C-terminal" evidence="9">
    <location>
        <begin position="273"/>
        <end position="388"/>
    </location>
</feature>
<reference evidence="10 11" key="1">
    <citation type="submission" date="2016-10" db="EMBL/GenBank/DDBJ databases">
        <title>The genome of Paramicrosporidium saccamoebae is the missing link in understanding Cryptomycota and Microsporidia evolution.</title>
        <authorList>
            <person name="Quandt C.A."/>
            <person name="Beaudet D."/>
            <person name="Corsaro D."/>
            <person name="Michel R."/>
            <person name="Corradi N."/>
            <person name="James T."/>
        </authorList>
    </citation>
    <scope>NUCLEOTIDE SEQUENCE [LARGE SCALE GENOMIC DNA]</scope>
    <source>
        <strain evidence="10 11">KSL3</strain>
    </source>
</reference>
<name>A0A2H9TQK2_9FUNG</name>
<dbReference type="InterPro" id="IPR041725">
    <property type="entry name" value="L-asparaginase_I"/>
</dbReference>
<dbReference type="PANTHER" id="PTHR11707">
    <property type="entry name" value="L-ASPARAGINASE"/>
    <property type="match status" value="1"/>
</dbReference>
<dbReference type="PIRSF" id="PIRSF001220">
    <property type="entry name" value="L-ASNase_gatD"/>
    <property type="match status" value="1"/>
</dbReference>
<dbReference type="PROSITE" id="PS50088">
    <property type="entry name" value="ANK_REPEAT"/>
    <property type="match status" value="1"/>
</dbReference>
<gene>
    <name evidence="10" type="ORF">PSACC_00150</name>
</gene>
<dbReference type="InterPro" id="IPR002110">
    <property type="entry name" value="Ankyrin_rpt"/>
</dbReference>
<dbReference type="PROSITE" id="PS51732">
    <property type="entry name" value="ASN_GLN_ASE_3"/>
    <property type="match status" value="1"/>
</dbReference>
<dbReference type="AlphaFoldDB" id="A0A2H9TQK2"/>
<evidence type="ECO:0000259" key="8">
    <source>
        <dbReference type="Pfam" id="PF00710"/>
    </source>
</evidence>
<dbReference type="InterPro" id="IPR037152">
    <property type="entry name" value="L-asparaginase_N_sf"/>
</dbReference>
<organism evidence="10 11">
    <name type="scientific">Paramicrosporidium saccamoebae</name>
    <dbReference type="NCBI Taxonomy" id="1246581"/>
    <lineage>
        <taxon>Eukaryota</taxon>
        <taxon>Fungi</taxon>
        <taxon>Fungi incertae sedis</taxon>
        <taxon>Cryptomycota</taxon>
        <taxon>Cryptomycota incertae sedis</taxon>
        <taxon>Paramicrosporidium</taxon>
    </lineage>
</organism>
<dbReference type="EC" id="3.5.1.1" evidence="1"/>
<comment type="caution">
    <text evidence="10">The sequence shown here is derived from an EMBL/GenBank/DDBJ whole genome shotgun (WGS) entry which is preliminary data.</text>
</comment>
<dbReference type="Pfam" id="PF17763">
    <property type="entry name" value="Asparaginase_C"/>
    <property type="match status" value="1"/>
</dbReference>
<dbReference type="InterPro" id="IPR036152">
    <property type="entry name" value="Asp/glu_Ase-like_sf"/>
</dbReference>
<sequence length="509" mass="55840">MNWHTNTVVEYAKASAPVQNMTGNAVSKVLVLYCGGTIGMRNDPVHGYFPVAGYLSNYLANDSSFNDSKFVNSLSHLAENDPQFDITSMDNNIGQMLALKPSMYGKRIVYQVLEYDPLKDSCNMVMDDWIKIAKDIEAHYQAYDAFVILHGTDTMAYTASALSFLLQHLGKTVIFTGSQIPFSEVRNDARDNLLGALTIAGHFMIPEVCLFFGHRLYRGNRVSKSNAVGFEAFSSPNLKPLGIVGVDIDIEWAEVLRPTDLSPFKVKGQMDPNVGCLRIFPGITANSLRAFLAAPTRGVILETFGTGNAPDNRPELIQVIREAVDRGVVIVNITQCQRGTVSEIYSTGHALAEAGVISGRDMTVECALVKLSYLLGQPELDLETVRRLVSESLRGELTIPLMHKDKFLSSSVDWLGIVFNSALISAAPGHRGAVDELLRPLIIHVAASKDNVAALESLAYHENIVNCVDYDLRTPLHVAVSCESYQAVKWLLQHGANVHLRDSLGKTPV</sequence>
<dbReference type="EMBL" id="MTSL01000014">
    <property type="protein sequence ID" value="PJF20031.1"/>
    <property type="molecule type" value="Genomic_DNA"/>
</dbReference>
<accession>A0A2H9TQK2</accession>
<dbReference type="Pfam" id="PF12796">
    <property type="entry name" value="Ank_2"/>
    <property type="match status" value="1"/>
</dbReference>
<keyword evidence="2" id="KW-0677">Repeat</keyword>
<dbReference type="InterPro" id="IPR027473">
    <property type="entry name" value="L-asparaginase_C"/>
</dbReference>
<dbReference type="SMART" id="SM00870">
    <property type="entry name" value="Asparaginase"/>
    <property type="match status" value="1"/>
</dbReference>
<dbReference type="InterPro" id="IPR040919">
    <property type="entry name" value="Asparaginase_C"/>
</dbReference>
<evidence type="ECO:0000256" key="3">
    <source>
        <dbReference type="ARBA" id="ARBA00022801"/>
    </source>
</evidence>
<evidence type="ECO:0000313" key="11">
    <source>
        <dbReference type="Proteomes" id="UP000240830"/>
    </source>
</evidence>
<dbReference type="InterPro" id="IPR006033">
    <property type="entry name" value="AsnA_fam"/>
</dbReference>
<dbReference type="Pfam" id="PF00710">
    <property type="entry name" value="Asparaginase"/>
    <property type="match status" value="1"/>
</dbReference>
<dbReference type="Gene3D" id="3.40.50.1170">
    <property type="entry name" value="L-asparaginase, N-terminal domain"/>
    <property type="match status" value="1"/>
</dbReference>
<feature type="active site" evidence="7">
    <location>
        <position position="152"/>
    </location>
</feature>
<dbReference type="SUPFAM" id="SSF53774">
    <property type="entry name" value="Glutaminase/Asparaginase"/>
    <property type="match status" value="1"/>
</dbReference>
<dbReference type="Proteomes" id="UP000240830">
    <property type="component" value="Unassembled WGS sequence"/>
</dbReference>
<dbReference type="FunFam" id="3.40.50.40:FF:000001">
    <property type="entry name" value="L-asparaginase 1"/>
    <property type="match status" value="1"/>
</dbReference>
<evidence type="ECO:0000256" key="4">
    <source>
        <dbReference type="ARBA" id="ARBA00023043"/>
    </source>
</evidence>
<dbReference type="STRING" id="1246581.A0A2H9TQK2"/>
<dbReference type="FunFam" id="3.40.50.1170:FF:000003">
    <property type="entry name" value="60 kDa lysophospholipase"/>
    <property type="match status" value="1"/>
</dbReference>
<keyword evidence="11" id="KW-1185">Reference proteome</keyword>
<dbReference type="PRINTS" id="PR00139">
    <property type="entry name" value="ASNGLNASE"/>
</dbReference>
<feature type="repeat" description="ANK" evidence="6">
    <location>
        <begin position="471"/>
        <end position="503"/>
    </location>
</feature>
<dbReference type="InterPro" id="IPR036770">
    <property type="entry name" value="Ankyrin_rpt-contain_sf"/>
</dbReference>
<comment type="similarity">
    <text evidence="5">In the N-terminal section; belongs to the asparaginase 1 family.</text>
</comment>
<dbReference type="GO" id="GO:0004067">
    <property type="term" value="F:asparaginase activity"/>
    <property type="evidence" value="ECO:0007669"/>
    <property type="project" value="UniProtKB-UniRule"/>
</dbReference>
<evidence type="ECO:0000256" key="6">
    <source>
        <dbReference type="PROSITE-ProRule" id="PRU00023"/>
    </source>
</evidence>
<proteinExistence type="inferred from homology"/>
<dbReference type="InterPro" id="IPR006034">
    <property type="entry name" value="Asparaginase/glutaminase-like"/>
</dbReference>
<dbReference type="PANTHER" id="PTHR11707:SF28">
    <property type="entry name" value="60 KDA LYSOPHOSPHOLIPASE"/>
    <property type="match status" value="1"/>
</dbReference>
<dbReference type="PROSITE" id="PS00917">
    <property type="entry name" value="ASN_GLN_ASE_2"/>
    <property type="match status" value="1"/>
</dbReference>
<dbReference type="SMART" id="SM00248">
    <property type="entry name" value="ANK"/>
    <property type="match status" value="2"/>
</dbReference>
<evidence type="ECO:0000256" key="5">
    <source>
        <dbReference type="ARBA" id="ARBA00061199"/>
    </source>
</evidence>
<dbReference type="InterPro" id="IPR027475">
    <property type="entry name" value="Asparaginase/glutaminase_AS2"/>
</dbReference>
<feature type="domain" description="L-asparaginase N-terminal" evidence="8">
    <location>
        <begin position="28"/>
        <end position="253"/>
    </location>
</feature>